<evidence type="ECO:0000256" key="11">
    <source>
        <dbReference type="ARBA" id="ARBA00049375"/>
    </source>
</evidence>
<dbReference type="InterPro" id="IPR006204">
    <property type="entry name" value="GHMP_kinase_N_dom"/>
</dbReference>
<evidence type="ECO:0000313" key="16">
    <source>
        <dbReference type="Proteomes" id="UP000192796"/>
    </source>
</evidence>
<keyword evidence="10 12" id="KW-0067">ATP-binding</keyword>
<dbReference type="NCBIfam" id="TIGR00191">
    <property type="entry name" value="thrB"/>
    <property type="match status" value="1"/>
</dbReference>
<evidence type="ECO:0000256" key="3">
    <source>
        <dbReference type="ARBA" id="ARBA00012078"/>
    </source>
</evidence>
<comment type="catalytic activity">
    <reaction evidence="11 12">
        <text>L-homoserine + ATP = O-phospho-L-homoserine + ADP + H(+)</text>
        <dbReference type="Rhea" id="RHEA:13985"/>
        <dbReference type="ChEBI" id="CHEBI:15378"/>
        <dbReference type="ChEBI" id="CHEBI:30616"/>
        <dbReference type="ChEBI" id="CHEBI:57476"/>
        <dbReference type="ChEBI" id="CHEBI:57590"/>
        <dbReference type="ChEBI" id="CHEBI:456216"/>
        <dbReference type="EC" id="2.7.1.39"/>
    </reaction>
</comment>
<dbReference type="Pfam" id="PF08544">
    <property type="entry name" value="GHMP_kinases_C"/>
    <property type="match status" value="1"/>
</dbReference>
<evidence type="ECO:0000256" key="12">
    <source>
        <dbReference type="HAMAP-Rule" id="MF_00384"/>
    </source>
</evidence>
<dbReference type="UniPathway" id="UPA00050">
    <property type="reaction ID" value="UER00064"/>
</dbReference>
<comment type="similarity">
    <text evidence="2 12">Belongs to the GHMP kinase family. Homoserine kinase subfamily.</text>
</comment>
<dbReference type="RefSeq" id="WP_081147711.1">
    <property type="nucleotide sequence ID" value="NZ_LVYD01000045.1"/>
</dbReference>
<dbReference type="NCBIfam" id="NF002288">
    <property type="entry name" value="PRK01212.1-4"/>
    <property type="match status" value="1"/>
</dbReference>
<dbReference type="Gene3D" id="3.30.230.10">
    <property type="match status" value="1"/>
</dbReference>
<comment type="function">
    <text evidence="12">Catalyzes the ATP-dependent phosphorylation of L-homoserine to L-homoserine phosphate.</text>
</comment>
<accession>A0A1V9FYP7</accession>
<dbReference type="InterPro" id="IPR000870">
    <property type="entry name" value="Homoserine_kinase"/>
</dbReference>
<dbReference type="InterPro" id="IPR006203">
    <property type="entry name" value="GHMP_knse_ATP-bd_CS"/>
</dbReference>
<dbReference type="Pfam" id="PF00288">
    <property type="entry name" value="GHMP_kinases_N"/>
    <property type="match status" value="1"/>
</dbReference>
<sequence>MANESSTPLGAGGKGVQVYAPATVANLVCGFDVLGMALQQPQDIMTMRLREQPGIVIQHSDGYQLPVEPEKNVAGASLLALMDEWKEKVGFEIIIDKRIKPGSGLGSSAASSAGAVVGANHLLGNPFSNEDLVRFAMNGEKVASGVKHADNIAPCIYGGVTLIRSIFPLDIVQLTAPPMYVTVVHPQIEVRTSDARQILRKEVQLKAAIKQWGNIAGLVAGFMKNDYDLIGRSLEDVIIEPVRSILIPGFDEVKKKSKDAGALGGGISGSGPSIFMMSREEYVAKGVEEVMIDVYTRLGIEFKTYVTMINYSGAKCMAL</sequence>
<dbReference type="STRING" id="1703345.A3860_24190"/>
<evidence type="ECO:0000259" key="13">
    <source>
        <dbReference type="Pfam" id="PF00288"/>
    </source>
</evidence>
<evidence type="ECO:0000256" key="4">
    <source>
        <dbReference type="ARBA" id="ARBA00017858"/>
    </source>
</evidence>
<keyword evidence="7 12" id="KW-0791">Threonine biosynthesis</keyword>
<evidence type="ECO:0000256" key="5">
    <source>
        <dbReference type="ARBA" id="ARBA00022605"/>
    </source>
</evidence>
<evidence type="ECO:0000256" key="8">
    <source>
        <dbReference type="ARBA" id="ARBA00022741"/>
    </source>
</evidence>
<keyword evidence="8 12" id="KW-0547">Nucleotide-binding</keyword>
<dbReference type="GO" id="GO:0009088">
    <property type="term" value="P:threonine biosynthetic process"/>
    <property type="evidence" value="ECO:0007669"/>
    <property type="project" value="UniProtKB-UniRule"/>
</dbReference>
<keyword evidence="12" id="KW-0963">Cytoplasm</keyword>
<evidence type="ECO:0000313" key="15">
    <source>
        <dbReference type="EMBL" id="OQP63447.1"/>
    </source>
</evidence>
<protein>
    <recommendedName>
        <fullName evidence="4 12">Homoserine kinase</fullName>
        <shortName evidence="12">HK</shortName>
        <shortName evidence="12">HSK</shortName>
        <ecNumber evidence="3 12">2.7.1.39</ecNumber>
    </recommendedName>
</protein>
<evidence type="ECO:0000256" key="1">
    <source>
        <dbReference type="ARBA" id="ARBA00005015"/>
    </source>
</evidence>
<feature type="domain" description="GHMP kinase N-terminal" evidence="13">
    <location>
        <begin position="77"/>
        <end position="159"/>
    </location>
</feature>
<dbReference type="PANTHER" id="PTHR20861">
    <property type="entry name" value="HOMOSERINE/4-DIPHOSPHOCYTIDYL-2-C-METHYL-D-ERYTHRITOL KINASE"/>
    <property type="match status" value="1"/>
</dbReference>
<comment type="caution">
    <text evidence="15">The sequence shown here is derived from an EMBL/GenBank/DDBJ whole genome shotgun (WGS) entry which is preliminary data.</text>
</comment>
<reference evidence="15 16" key="1">
    <citation type="submission" date="2016-03" db="EMBL/GenBank/DDBJ databases">
        <title>Niastella vici sp. nov., isolated from farmland soil.</title>
        <authorList>
            <person name="Chen L."/>
            <person name="Wang D."/>
            <person name="Yang S."/>
            <person name="Wang G."/>
        </authorList>
    </citation>
    <scope>NUCLEOTIDE SEQUENCE [LARGE SCALE GENOMIC DNA]</scope>
    <source>
        <strain evidence="15 16">DJ57</strain>
    </source>
</reference>
<name>A0A1V9FYP7_9BACT</name>
<dbReference type="Gene3D" id="3.30.70.890">
    <property type="entry name" value="GHMP kinase, C-terminal domain"/>
    <property type="match status" value="1"/>
</dbReference>
<dbReference type="PIRSF" id="PIRSF000676">
    <property type="entry name" value="Homoser_kin"/>
    <property type="match status" value="1"/>
</dbReference>
<dbReference type="InterPro" id="IPR014721">
    <property type="entry name" value="Ribsml_uS5_D2-typ_fold_subgr"/>
</dbReference>
<dbReference type="EMBL" id="LVYD01000045">
    <property type="protein sequence ID" value="OQP63447.1"/>
    <property type="molecule type" value="Genomic_DNA"/>
</dbReference>
<feature type="domain" description="GHMP kinase C-terminal" evidence="14">
    <location>
        <begin position="219"/>
        <end position="289"/>
    </location>
</feature>
<dbReference type="InterPro" id="IPR036554">
    <property type="entry name" value="GHMP_kinase_C_sf"/>
</dbReference>
<dbReference type="PROSITE" id="PS00627">
    <property type="entry name" value="GHMP_KINASES_ATP"/>
    <property type="match status" value="1"/>
</dbReference>
<keyword evidence="5 12" id="KW-0028">Amino-acid biosynthesis</keyword>
<dbReference type="HAMAP" id="MF_00384">
    <property type="entry name" value="Homoser_kinase"/>
    <property type="match status" value="1"/>
</dbReference>
<evidence type="ECO:0000259" key="14">
    <source>
        <dbReference type="Pfam" id="PF08544"/>
    </source>
</evidence>
<dbReference type="GO" id="GO:0004413">
    <property type="term" value="F:homoserine kinase activity"/>
    <property type="evidence" value="ECO:0007669"/>
    <property type="project" value="UniProtKB-UniRule"/>
</dbReference>
<evidence type="ECO:0000256" key="7">
    <source>
        <dbReference type="ARBA" id="ARBA00022697"/>
    </source>
</evidence>
<dbReference type="PANTHER" id="PTHR20861:SF1">
    <property type="entry name" value="HOMOSERINE KINASE"/>
    <property type="match status" value="1"/>
</dbReference>
<organism evidence="15 16">
    <name type="scientific">Niastella vici</name>
    <dbReference type="NCBI Taxonomy" id="1703345"/>
    <lineage>
        <taxon>Bacteria</taxon>
        <taxon>Pseudomonadati</taxon>
        <taxon>Bacteroidota</taxon>
        <taxon>Chitinophagia</taxon>
        <taxon>Chitinophagales</taxon>
        <taxon>Chitinophagaceae</taxon>
        <taxon>Niastella</taxon>
    </lineage>
</organism>
<dbReference type="EC" id="2.7.1.39" evidence="3 12"/>
<dbReference type="AlphaFoldDB" id="A0A1V9FYP7"/>
<keyword evidence="9 12" id="KW-0418">Kinase</keyword>
<dbReference type="PRINTS" id="PR00958">
    <property type="entry name" value="HOMSERKINASE"/>
</dbReference>
<dbReference type="InterPro" id="IPR020568">
    <property type="entry name" value="Ribosomal_Su5_D2-typ_SF"/>
</dbReference>
<dbReference type="OrthoDB" id="9769912at2"/>
<dbReference type="SUPFAM" id="SSF55060">
    <property type="entry name" value="GHMP Kinase, C-terminal domain"/>
    <property type="match status" value="1"/>
</dbReference>
<keyword evidence="16" id="KW-1185">Reference proteome</keyword>
<dbReference type="SUPFAM" id="SSF54211">
    <property type="entry name" value="Ribosomal protein S5 domain 2-like"/>
    <property type="match status" value="1"/>
</dbReference>
<evidence type="ECO:0000256" key="9">
    <source>
        <dbReference type="ARBA" id="ARBA00022777"/>
    </source>
</evidence>
<comment type="pathway">
    <text evidence="1 12">Amino-acid biosynthesis; L-threonine biosynthesis; L-threonine from L-aspartate: step 4/5.</text>
</comment>
<dbReference type="GO" id="GO:0005524">
    <property type="term" value="F:ATP binding"/>
    <property type="evidence" value="ECO:0007669"/>
    <property type="project" value="UniProtKB-UniRule"/>
</dbReference>
<comment type="subcellular location">
    <subcellularLocation>
        <location evidence="12">Cytoplasm</location>
    </subcellularLocation>
</comment>
<dbReference type="Proteomes" id="UP000192796">
    <property type="component" value="Unassembled WGS sequence"/>
</dbReference>
<feature type="binding site" evidence="12">
    <location>
        <begin position="100"/>
        <end position="110"/>
    </location>
    <ligand>
        <name>ATP</name>
        <dbReference type="ChEBI" id="CHEBI:30616"/>
    </ligand>
</feature>
<keyword evidence="6 12" id="KW-0808">Transferase</keyword>
<evidence type="ECO:0000256" key="10">
    <source>
        <dbReference type="ARBA" id="ARBA00022840"/>
    </source>
</evidence>
<gene>
    <name evidence="12" type="primary">thrB</name>
    <name evidence="15" type="ORF">A3860_24190</name>
</gene>
<dbReference type="GO" id="GO:0005737">
    <property type="term" value="C:cytoplasm"/>
    <property type="evidence" value="ECO:0007669"/>
    <property type="project" value="UniProtKB-SubCell"/>
</dbReference>
<evidence type="ECO:0000256" key="6">
    <source>
        <dbReference type="ARBA" id="ARBA00022679"/>
    </source>
</evidence>
<proteinExistence type="inferred from homology"/>
<evidence type="ECO:0000256" key="2">
    <source>
        <dbReference type="ARBA" id="ARBA00007370"/>
    </source>
</evidence>
<dbReference type="InterPro" id="IPR013750">
    <property type="entry name" value="GHMP_kinase_C_dom"/>
</dbReference>